<keyword evidence="3" id="KW-1185">Reference proteome</keyword>
<sequence length="93" mass="10206">MDFLMNIKALGIEGATLAMFVTLVGLLLTGMPLAFVTLLVALIFALGWMGPHGPATDFKPHFQFRQFLRLCFGAYVCANGCHIRPIRHSEGLV</sequence>
<evidence type="ECO:0000313" key="2">
    <source>
        <dbReference type="EMBL" id="SFO76169.1"/>
    </source>
</evidence>
<accession>A0A1I5JTW1</accession>
<organism evidence="2 3">
    <name type="scientific">Cohaesibacter marisflavi</name>
    <dbReference type="NCBI Taxonomy" id="655353"/>
    <lineage>
        <taxon>Bacteria</taxon>
        <taxon>Pseudomonadati</taxon>
        <taxon>Pseudomonadota</taxon>
        <taxon>Alphaproteobacteria</taxon>
        <taxon>Hyphomicrobiales</taxon>
        <taxon>Cohaesibacteraceae</taxon>
    </lineage>
</organism>
<keyword evidence="1" id="KW-1133">Transmembrane helix</keyword>
<dbReference type="Proteomes" id="UP000199236">
    <property type="component" value="Unassembled WGS sequence"/>
</dbReference>
<name>A0A1I5JTW1_9HYPH</name>
<evidence type="ECO:0000313" key="3">
    <source>
        <dbReference type="Proteomes" id="UP000199236"/>
    </source>
</evidence>
<dbReference type="STRING" id="655353.SAMN04488056_11295"/>
<protein>
    <submittedName>
        <fullName evidence="2">Uncharacterized protein</fullName>
    </submittedName>
</protein>
<proteinExistence type="predicted"/>
<dbReference type="AlphaFoldDB" id="A0A1I5JTW1"/>
<evidence type="ECO:0000256" key="1">
    <source>
        <dbReference type="SAM" id="Phobius"/>
    </source>
</evidence>
<dbReference type="EMBL" id="FOVR01000012">
    <property type="protein sequence ID" value="SFO76169.1"/>
    <property type="molecule type" value="Genomic_DNA"/>
</dbReference>
<feature type="transmembrane region" description="Helical" evidence="1">
    <location>
        <begin position="20"/>
        <end position="49"/>
    </location>
</feature>
<reference evidence="2 3" key="1">
    <citation type="submission" date="2016-10" db="EMBL/GenBank/DDBJ databases">
        <authorList>
            <person name="de Groot N.N."/>
        </authorList>
    </citation>
    <scope>NUCLEOTIDE SEQUENCE [LARGE SCALE GENOMIC DNA]</scope>
    <source>
        <strain evidence="2 3">CGMCC 1.9157</strain>
    </source>
</reference>
<keyword evidence="1" id="KW-0812">Transmembrane</keyword>
<keyword evidence="1" id="KW-0472">Membrane</keyword>
<gene>
    <name evidence="2" type="ORF">SAMN04488056_11295</name>
</gene>